<dbReference type="AlphaFoldDB" id="A0A1I2SFP8"/>
<protein>
    <submittedName>
        <fullName evidence="1">PglZ domain-containing protein</fullName>
    </submittedName>
</protein>
<name>A0A1I2SFP8_9BACL</name>
<evidence type="ECO:0000313" key="2">
    <source>
        <dbReference type="Proteomes" id="UP000198661"/>
    </source>
</evidence>
<dbReference type="STRING" id="201973.SAMN04488025_1393"/>
<accession>A0A1I2SFP8</accession>
<dbReference type="RefSeq" id="WP_092041137.1">
    <property type="nucleotide sequence ID" value="NZ_FOOK01000039.1"/>
</dbReference>
<gene>
    <name evidence="1" type="ORF">SAMN04488025_1393</name>
</gene>
<keyword evidence="2" id="KW-1185">Reference proteome</keyword>
<dbReference type="NCBIfam" id="NF033450">
    <property type="entry name" value="BREX_PglZ_1_B"/>
    <property type="match status" value="1"/>
</dbReference>
<evidence type="ECO:0000313" key="1">
    <source>
        <dbReference type="EMBL" id="SFG48936.1"/>
    </source>
</evidence>
<organism evidence="1 2">
    <name type="scientific">Planifilum fulgidum</name>
    <dbReference type="NCBI Taxonomy" id="201973"/>
    <lineage>
        <taxon>Bacteria</taxon>
        <taxon>Bacillati</taxon>
        <taxon>Bacillota</taxon>
        <taxon>Bacilli</taxon>
        <taxon>Bacillales</taxon>
        <taxon>Thermoactinomycetaceae</taxon>
        <taxon>Planifilum</taxon>
    </lineage>
</organism>
<dbReference type="Proteomes" id="UP000198661">
    <property type="component" value="Unassembled WGS sequence"/>
</dbReference>
<proteinExistence type="predicted"/>
<dbReference type="EMBL" id="FOOK01000039">
    <property type="protein sequence ID" value="SFG48936.1"/>
    <property type="molecule type" value="Genomic_DNA"/>
</dbReference>
<reference evidence="1 2" key="1">
    <citation type="submission" date="2016-10" db="EMBL/GenBank/DDBJ databases">
        <authorList>
            <person name="de Groot N.N."/>
        </authorList>
    </citation>
    <scope>NUCLEOTIDE SEQUENCE [LARGE SCALE GENOMIC DNA]</scope>
    <source>
        <strain evidence="1 2">DSM 44945</strain>
    </source>
</reference>
<dbReference type="Pfam" id="PF08665">
    <property type="entry name" value="PglZ"/>
    <property type="match status" value="1"/>
</dbReference>
<sequence>MQKVASVTLLDELVASLRACDTTPDGMVRPAAILWTDPKRQWLPLKAMLLDCLPELIVLGDYDPAHRTGPAIWIRCVVDRTLEDPKIPEDRVPIVYLPGVARQDLRTGEDCPIELRPLVELMFRGTLWLQRGGHDWTVTAFLTSPHGLALDLARDQDTLDALERALREVAQTPVDQLRGRRLEAEDFDKLLSTDVIRDLLRWMSDPKTTKERMGTERWEAFRNQCRAQFDFDPEKDGEITAGERLGLREGPWKEVWERFEESPQVFPGIPDLLRRSQPDELLFERAPWPNLNDQDEEGVRIELAGLKNLSHTEACTKVLELEQKHAERRRWVWARLGLSPMAAVLEPLARLARVARSALGGSTPDEIANAYVEGAWEADAASWEAVTLAPIADEALIKNTVRILLEPWLDESARAFQRAVEMHSFPGKGKQESVAGEPSMCLLFVDGLRYDVGRKLAERLEAKGCRVQVRWRWAALPTVTATAKPAVTPVAGDIVGDELPEDFTPRFSESGKPVKAATLRAALEARGYRVLQTDLEDRTDNDEAFGWCETGTIDRRGHDLEDDLARHILQEIERLTERILRLFDAGWTSVRVVTDHGWLWVPGGLPKVDLPKHLAASRWKRCAVIEGESQVDALIAPWYWNISQYFATAPGIACFNASPSYAHGGLSIQECLIPDLLVERGSGSSHRAIIRSVTWRRMRCFVEAECSLERVVADLRLERPDGISVVSSTKKLDKDGTTSLVVADDAYENKNLVLVLLDQEGNVLAQRKTKVGDSL</sequence>